<organism evidence="7 8">
    <name type="scientific">Anaerocolumna cellulosilytica</name>
    <dbReference type="NCBI Taxonomy" id="433286"/>
    <lineage>
        <taxon>Bacteria</taxon>
        <taxon>Bacillati</taxon>
        <taxon>Bacillota</taxon>
        <taxon>Clostridia</taxon>
        <taxon>Lachnospirales</taxon>
        <taxon>Lachnospiraceae</taxon>
        <taxon>Anaerocolumna</taxon>
    </lineage>
</organism>
<protein>
    <submittedName>
        <fullName evidence="7">Uncharacterized protein</fullName>
    </submittedName>
</protein>
<gene>
    <name evidence="7" type="ORF">acsn021_09550</name>
</gene>
<evidence type="ECO:0000256" key="1">
    <source>
        <dbReference type="ARBA" id="ARBA00004418"/>
    </source>
</evidence>
<evidence type="ECO:0000256" key="6">
    <source>
        <dbReference type="ARBA" id="ARBA00022841"/>
    </source>
</evidence>
<dbReference type="RefSeq" id="WP_184090497.1">
    <property type="nucleotide sequence ID" value="NZ_AP023367.1"/>
</dbReference>
<dbReference type="Pfam" id="PF16822">
    <property type="entry name" value="ALGX"/>
    <property type="match status" value="1"/>
</dbReference>
<keyword evidence="5" id="KW-0574">Periplasm</keyword>
<dbReference type="UniPathway" id="UPA00286"/>
<accession>A0A6S6QUL8</accession>
<keyword evidence="8" id="KW-1185">Reference proteome</keyword>
<comment type="subcellular location">
    <subcellularLocation>
        <location evidence="1">Periplasm</location>
    </subcellularLocation>
</comment>
<evidence type="ECO:0000256" key="4">
    <source>
        <dbReference type="ARBA" id="ARBA00022729"/>
    </source>
</evidence>
<comment type="pathway">
    <text evidence="2">Glycan biosynthesis; alginate biosynthesis.</text>
</comment>
<evidence type="ECO:0000256" key="3">
    <source>
        <dbReference type="ARBA" id="ARBA00022679"/>
    </source>
</evidence>
<keyword evidence="6" id="KW-0016">Alginate biosynthesis</keyword>
<dbReference type="Proteomes" id="UP000515561">
    <property type="component" value="Chromosome"/>
</dbReference>
<dbReference type="EMBL" id="AP023367">
    <property type="protein sequence ID" value="BCJ93386.1"/>
    <property type="molecule type" value="Genomic_DNA"/>
</dbReference>
<dbReference type="KEGG" id="acel:acsn021_09550"/>
<sequence length="521" mass="60159">MSNEKIKKVYGIFSIIIFLMIIVAPLVFINKNADKISIVENKKLASFPRIYNSDGKLNYTFLTEFESFIDDNIGFKEDVVIGDIALNYKIFKKLKVPNFIIGKEENLFYTSGGADIITIQGKNLFSDSKLEELSQGFTYMKEYFESKGADFYIMTIPNKEEVYPEFYPDSIKNIVSKTRLDYLSEYILKSTDVNIFNVKQELINNKNGEMLYYKNYDCTHWNMNGAFVGYTEIIKQLSKKYSNLKCYEKEDFVIETLKSKGAISHLSEFNILNKAMAFDDEIFSYHLKKGYQAQQSAEMPEGVEIDVNDKYFHYTNTNIENEQSILIIGDSYIYSFILPLLAEHFSELYFVNYTSAQELMNLQNIVHADIVLYEFVDRAFNADISKNLNYFKDNRVEKTDIKELSIVEDTPVLNIDSPLAENGVLWIDANQMKQSIIGWAIDSKAEALASDVYMKVGESYYRVNFFERPDLTSIKQEYLMAGFSLDIPTNEIIKAGKVQFIIISNDGVYQYQPVEFIISSN</sequence>
<reference evidence="7 8" key="1">
    <citation type="journal article" date="2016" name="Int. J. Syst. Evol. Microbiol.">
        <title>Descriptions of Anaerotaenia torta gen. nov., sp. nov. and Anaerocolumna cellulosilytica gen. nov., sp. nov. isolated from a methanogenic reactor of cattle waste.</title>
        <authorList>
            <person name="Uek A."/>
            <person name="Ohtaki Y."/>
            <person name="Kaku N."/>
            <person name="Ueki K."/>
        </authorList>
    </citation>
    <scope>NUCLEOTIDE SEQUENCE [LARGE SCALE GENOMIC DNA]</scope>
    <source>
        <strain evidence="7 8">SN021</strain>
    </source>
</reference>
<name>A0A6S6QUL8_9FIRM</name>
<keyword evidence="4" id="KW-0732">Signal</keyword>
<evidence type="ECO:0000256" key="2">
    <source>
        <dbReference type="ARBA" id="ARBA00005182"/>
    </source>
</evidence>
<dbReference type="GO" id="GO:0016740">
    <property type="term" value="F:transferase activity"/>
    <property type="evidence" value="ECO:0007669"/>
    <property type="project" value="UniProtKB-KW"/>
</dbReference>
<evidence type="ECO:0000313" key="7">
    <source>
        <dbReference type="EMBL" id="BCJ93386.1"/>
    </source>
</evidence>
<proteinExistence type="predicted"/>
<dbReference type="GO" id="GO:0042121">
    <property type="term" value="P:alginic acid biosynthetic process"/>
    <property type="evidence" value="ECO:0007669"/>
    <property type="project" value="UniProtKB-UniPathway"/>
</dbReference>
<evidence type="ECO:0000313" key="8">
    <source>
        <dbReference type="Proteomes" id="UP000515561"/>
    </source>
</evidence>
<dbReference type="InterPro" id="IPR031811">
    <property type="entry name" value="ALGX/ALGJ_SGNH-like"/>
</dbReference>
<keyword evidence="3" id="KW-0808">Transferase</keyword>
<dbReference type="AlphaFoldDB" id="A0A6S6QUL8"/>
<evidence type="ECO:0000256" key="5">
    <source>
        <dbReference type="ARBA" id="ARBA00022764"/>
    </source>
</evidence>
<dbReference type="GO" id="GO:0042597">
    <property type="term" value="C:periplasmic space"/>
    <property type="evidence" value="ECO:0007669"/>
    <property type="project" value="UniProtKB-SubCell"/>
</dbReference>